<name>A0A6P2CFF1_9NOCA</name>
<proteinExistence type="predicted"/>
<organism evidence="1 2">
    <name type="scientific">Rhodococcus rhodnii</name>
    <dbReference type="NCBI Taxonomy" id="38312"/>
    <lineage>
        <taxon>Bacteria</taxon>
        <taxon>Bacillati</taxon>
        <taxon>Actinomycetota</taxon>
        <taxon>Actinomycetes</taxon>
        <taxon>Mycobacteriales</taxon>
        <taxon>Nocardiaceae</taxon>
        <taxon>Rhodococcus</taxon>
    </lineage>
</organism>
<protein>
    <submittedName>
        <fullName evidence="1">Uncharacterized protein</fullName>
    </submittedName>
</protein>
<reference evidence="1 2" key="1">
    <citation type="submission" date="2018-07" db="EMBL/GenBank/DDBJ databases">
        <title>Genome sequence of Rhodococcus rhodnii ATCC 35071 from Rhodnius prolixus.</title>
        <authorList>
            <person name="Patel V."/>
            <person name="Vogel K.J."/>
        </authorList>
    </citation>
    <scope>NUCLEOTIDE SEQUENCE [LARGE SCALE GENOMIC DNA]</scope>
    <source>
        <strain evidence="1 2">ATCC 35071</strain>
    </source>
</reference>
<dbReference type="AlphaFoldDB" id="A0A6P2CFF1"/>
<dbReference type="Proteomes" id="UP000471120">
    <property type="component" value="Unassembled WGS sequence"/>
</dbReference>
<sequence>MKRVIDTLNALDFRRDDDASRPGKTVYWHPNSPDERLNIFHGATEPACISLICKAQKIADTGWTGPAMPRTIGERNAIRRNEQRRHRERDITAHAERGARAERRYQSWRAIETEERRQRELRQLMMPGR</sequence>
<gene>
    <name evidence="1" type="ORF">DW322_11210</name>
</gene>
<evidence type="ECO:0000313" key="2">
    <source>
        <dbReference type="Proteomes" id="UP000471120"/>
    </source>
</evidence>
<comment type="caution">
    <text evidence="1">The sequence shown here is derived from an EMBL/GenBank/DDBJ whole genome shotgun (WGS) entry which is preliminary data.</text>
</comment>
<dbReference type="EMBL" id="QRCM01000001">
    <property type="protein sequence ID" value="TXG90680.1"/>
    <property type="molecule type" value="Genomic_DNA"/>
</dbReference>
<dbReference type="RefSeq" id="WP_010836667.1">
    <property type="nucleotide sequence ID" value="NZ_QRCM01000001.1"/>
</dbReference>
<accession>A0A6P2CFF1</accession>
<evidence type="ECO:0000313" key="1">
    <source>
        <dbReference type="EMBL" id="TXG90680.1"/>
    </source>
</evidence>